<keyword evidence="3 9" id="KW-0479">Metal-binding</keyword>
<dbReference type="PROSITE" id="PS01215">
    <property type="entry name" value="MRP"/>
    <property type="match status" value="1"/>
</dbReference>
<dbReference type="CDD" id="cd02037">
    <property type="entry name" value="Mrp_NBP35"/>
    <property type="match status" value="1"/>
</dbReference>
<evidence type="ECO:0000256" key="1">
    <source>
        <dbReference type="ARBA" id="ARBA00007352"/>
    </source>
</evidence>
<dbReference type="Gene3D" id="3.40.50.300">
    <property type="entry name" value="P-loop containing nucleotide triphosphate hydrolases"/>
    <property type="match status" value="1"/>
</dbReference>
<comment type="similarity">
    <text evidence="2">In the C-terminal section; belongs to the Mrp/NBP35 ATP-binding proteins family.</text>
</comment>
<keyword evidence="9" id="KW-0378">Hydrolase</keyword>
<sequence length="363" mass="37878">MNAATADTVKTLLSAIVDPHDGRDLVASGALRGVGVDGDRVSVDLQLAYPAATWQAELADRVRARLLADPAIAAATVGIGTRVHAHQVQEGLKPLTGVKNVIAVASGKGGVGKSTVAANLALALKAEGAAVGILDADIYGPSQPRMMGVSGRPESPDGKTIEPPIGHGVPTMSIGLLVDEETPMIWRGPMVTQALQQLLGDTRWGELDYLIVDLPPGTGDIQLTLSQRVPVAGVVIVTTPQDIALLDARKALKMFDKVKVPVLGIVENMATHICTACGHEEHVFGEGGGERMAAQYGVPLLGSLPLDIRIREQADGGTPTVAAMPDSDLAARYRAIARNAAAQLSLRPRNKSIAFPKIVVQNG</sequence>
<proteinExistence type="inferred from homology"/>
<dbReference type="NCBIfam" id="NF008669">
    <property type="entry name" value="PRK11670.1"/>
    <property type="match status" value="1"/>
</dbReference>
<dbReference type="InterPro" id="IPR019591">
    <property type="entry name" value="Mrp/NBP35_ATP-bd"/>
</dbReference>
<dbReference type="GO" id="GO:0046872">
    <property type="term" value="F:metal ion binding"/>
    <property type="evidence" value="ECO:0007669"/>
    <property type="project" value="UniProtKB-KW"/>
</dbReference>
<evidence type="ECO:0000256" key="6">
    <source>
        <dbReference type="ARBA" id="ARBA00023004"/>
    </source>
</evidence>
<dbReference type="HAMAP" id="MF_02040">
    <property type="entry name" value="Mrp_NBP35"/>
    <property type="match status" value="1"/>
</dbReference>
<evidence type="ECO:0000256" key="5">
    <source>
        <dbReference type="ARBA" id="ARBA00022840"/>
    </source>
</evidence>
<dbReference type="Gene3D" id="3.30.300.130">
    <property type="entry name" value="Fe-S cluster assembly (FSCA)"/>
    <property type="match status" value="1"/>
</dbReference>
<name>A0A2W5MEI8_9GAMM</name>
<protein>
    <recommendedName>
        <fullName evidence="9">Iron-sulfur cluster carrier protein</fullName>
    </recommendedName>
</protein>
<dbReference type="GO" id="GO:0016887">
    <property type="term" value="F:ATP hydrolysis activity"/>
    <property type="evidence" value="ECO:0007669"/>
    <property type="project" value="UniProtKB-UniRule"/>
</dbReference>
<evidence type="ECO:0000313" key="11">
    <source>
        <dbReference type="EMBL" id="PZQ18317.1"/>
    </source>
</evidence>
<dbReference type="FunFam" id="3.40.50.300:FF:000418">
    <property type="entry name" value="Iron-sulfur cluster carrier protein"/>
    <property type="match status" value="1"/>
</dbReference>
<comment type="function">
    <text evidence="9">Binds and transfers iron-sulfur (Fe-S) clusters to target apoproteins. Can hydrolyze ATP.</text>
</comment>
<dbReference type="InterPro" id="IPR002744">
    <property type="entry name" value="MIP18-like"/>
</dbReference>
<dbReference type="InterPro" id="IPR033756">
    <property type="entry name" value="YlxH/NBP35"/>
</dbReference>
<keyword evidence="6 9" id="KW-0408">Iron</keyword>
<dbReference type="GO" id="GO:0140663">
    <property type="term" value="F:ATP-dependent FeS chaperone activity"/>
    <property type="evidence" value="ECO:0007669"/>
    <property type="project" value="InterPro"/>
</dbReference>
<organism evidence="11 12">
    <name type="scientific">Rhodanobacter denitrificans</name>
    <dbReference type="NCBI Taxonomy" id="666685"/>
    <lineage>
        <taxon>Bacteria</taxon>
        <taxon>Pseudomonadati</taxon>
        <taxon>Pseudomonadota</taxon>
        <taxon>Gammaproteobacteria</taxon>
        <taxon>Lysobacterales</taxon>
        <taxon>Rhodanobacteraceae</taxon>
        <taxon>Rhodanobacter</taxon>
    </lineage>
</organism>
<dbReference type="PANTHER" id="PTHR42961:SF2">
    <property type="entry name" value="IRON-SULFUR PROTEIN NUBPL"/>
    <property type="match status" value="1"/>
</dbReference>
<dbReference type="InterPro" id="IPR044304">
    <property type="entry name" value="NUBPL-like"/>
</dbReference>
<comment type="similarity">
    <text evidence="1">In the N-terminal section; belongs to the MIP18 family.</text>
</comment>
<gene>
    <name evidence="11" type="ORF">DI564_03115</name>
</gene>
<dbReference type="GO" id="GO:0016226">
    <property type="term" value="P:iron-sulfur cluster assembly"/>
    <property type="evidence" value="ECO:0007669"/>
    <property type="project" value="InterPro"/>
</dbReference>
<dbReference type="InterPro" id="IPR000808">
    <property type="entry name" value="Mrp-like_CS"/>
</dbReference>
<dbReference type="PANTHER" id="PTHR42961">
    <property type="entry name" value="IRON-SULFUR PROTEIN NUBPL"/>
    <property type="match status" value="1"/>
</dbReference>
<keyword evidence="4 9" id="KW-0547">Nucleotide-binding</keyword>
<evidence type="ECO:0000313" key="12">
    <source>
        <dbReference type="Proteomes" id="UP000249046"/>
    </source>
</evidence>
<dbReference type="SUPFAM" id="SSF117916">
    <property type="entry name" value="Fe-S cluster assembly (FSCA) domain-like"/>
    <property type="match status" value="1"/>
</dbReference>
<dbReference type="GO" id="GO:0005829">
    <property type="term" value="C:cytosol"/>
    <property type="evidence" value="ECO:0007669"/>
    <property type="project" value="TreeGrafter"/>
</dbReference>
<dbReference type="SUPFAM" id="SSF52540">
    <property type="entry name" value="P-loop containing nucleoside triphosphate hydrolases"/>
    <property type="match status" value="1"/>
</dbReference>
<dbReference type="InterPro" id="IPR027417">
    <property type="entry name" value="P-loop_NTPase"/>
</dbReference>
<evidence type="ECO:0000259" key="10">
    <source>
        <dbReference type="Pfam" id="PF01883"/>
    </source>
</evidence>
<evidence type="ECO:0000256" key="3">
    <source>
        <dbReference type="ARBA" id="ARBA00022723"/>
    </source>
</evidence>
<accession>A0A2W5MEI8</accession>
<feature type="domain" description="MIP18 family-like" evidence="10">
    <location>
        <begin position="7"/>
        <end position="71"/>
    </location>
</feature>
<dbReference type="InterPro" id="IPR034904">
    <property type="entry name" value="FSCA_dom_sf"/>
</dbReference>
<reference evidence="11 12" key="1">
    <citation type="submission" date="2017-08" db="EMBL/GenBank/DDBJ databases">
        <title>Infants hospitalized years apart are colonized by the same room-sourced microbial strains.</title>
        <authorList>
            <person name="Brooks B."/>
            <person name="Olm M.R."/>
            <person name="Firek B.A."/>
            <person name="Baker R."/>
            <person name="Thomas B.C."/>
            <person name="Morowitz M.J."/>
            <person name="Banfield J.F."/>
        </authorList>
    </citation>
    <scope>NUCLEOTIDE SEQUENCE [LARGE SCALE GENOMIC DNA]</scope>
    <source>
        <strain evidence="11">S2_005_003_R2_42</strain>
    </source>
</reference>
<dbReference type="GO" id="GO:0051539">
    <property type="term" value="F:4 iron, 4 sulfur cluster binding"/>
    <property type="evidence" value="ECO:0007669"/>
    <property type="project" value="TreeGrafter"/>
</dbReference>
<comment type="caution">
    <text evidence="11">The sequence shown here is derived from an EMBL/GenBank/DDBJ whole genome shotgun (WGS) entry which is preliminary data.</text>
</comment>
<comment type="similarity">
    <text evidence="8 9">Belongs to the Mrp/NBP35 ATP-binding proteins family.</text>
</comment>
<dbReference type="Proteomes" id="UP000249046">
    <property type="component" value="Unassembled WGS sequence"/>
</dbReference>
<dbReference type="Pfam" id="PF10609">
    <property type="entry name" value="ParA"/>
    <property type="match status" value="1"/>
</dbReference>
<evidence type="ECO:0000256" key="4">
    <source>
        <dbReference type="ARBA" id="ARBA00022741"/>
    </source>
</evidence>
<dbReference type="GO" id="GO:0005524">
    <property type="term" value="F:ATP binding"/>
    <property type="evidence" value="ECO:0007669"/>
    <property type="project" value="UniProtKB-UniRule"/>
</dbReference>
<dbReference type="AlphaFoldDB" id="A0A2W5MEI8"/>
<feature type="binding site" evidence="9">
    <location>
        <begin position="107"/>
        <end position="114"/>
    </location>
    <ligand>
        <name>ATP</name>
        <dbReference type="ChEBI" id="CHEBI:30616"/>
    </ligand>
</feature>
<dbReference type="EMBL" id="QFPO01000003">
    <property type="protein sequence ID" value="PZQ18317.1"/>
    <property type="molecule type" value="Genomic_DNA"/>
</dbReference>
<dbReference type="Pfam" id="PF01883">
    <property type="entry name" value="FeS_assembly_P"/>
    <property type="match status" value="1"/>
</dbReference>
<keyword evidence="5 9" id="KW-0067">ATP-binding</keyword>
<evidence type="ECO:0000256" key="8">
    <source>
        <dbReference type="ARBA" id="ARBA00024036"/>
    </source>
</evidence>
<evidence type="ECO:0000256" key="2">
    <source>
        <dbReference type="ARBA" id="ARBA00008205"/>
    </source>
</evidence>
<evidence type="ECO:0000256" key="9">
    <source>
        <dbReference type="HAMAP-Rule" id="MF_02040"/>
    </source>
</evidence>
<evidence type="ECO:0000256" key="7">
    <source>
        <dbReference type="ARBA" id="ARBA00023014"/>
    </source>
</evidence>
<comment type="subunit">
    <text evidence="9">Homodimer.</text>
</comment>
<keyword evidence="7 9" id="KW-0411">Iron-sulfur</keyword>